<dbReference type="InterPro" id="IPR003343">
    <property type="entry name" value="Big_2"/>
</dbReference>
<dbReference type="Pfam" id="PF26181">
    <property type="entry name" value="Ig_NUP210_13th"/>
    <property type="match status" value="1"/>
</dbReference>
<keyword evidence="8" id="KW-0539">Nucleus</keyword>
<dbReference type="Pfam" id="PF26183">
    <property type="entry name" value="Ig_NUP210_14th"/>
    <property type="match status" value="1"/>
</dbReference>
<evidence type="ECO:0000259" key="20">
    <source>
        <dbReference type="Pfam" id="PF24991"/>
    </source>
</evidence>
<dbReference type="Pfam" id="PF26182">
    <property type="entry name" value="Ig_NUP210_5th"/>
    <property type="match status" value="1"/>
</dbReference>
<keyword evidence="6 10" id="KW-0472">Membrane</keyword>
<evidence type="ECO:0000256" key="1">
    <source>
        <dbReference type="ARBA" id="ARBA00004590"/>
    </source>
</evidence>
<dbReference type="Pfam" id="PF22959">
    <property type="entry name" value="Ig_NUP210_15th"/>
    <property type="match status" value="1"/>
</dbReference>
<evidence type="ECO:0000259" key="22">
    <source>
        <dbReference type="Pfam" id="PF26181"/>
    </source>
</evidence>
<feature type="domain" description="NUP210 Ig-like" evidence="15">
    <location>
        <begin position="254"/>
        <end position="347"/>
    </location>
</feature>
<evidence type="ECO:0000256" key="2">
    <source>
        <dbReference type="ARBA" id="ARBA00007313"/>
    </source>
</evidence>
<feature type="domain" description="NUP210 Ig-like" evidence="21">
    <location>
        <begin position="1473"/>
        <end position="1536"/>
    </location>
</feature>
<evidence type="ECO:0000256" key="6">
    <source>
        <dbReference type="ARBA" id="ARBA00023136"/>
    </source>
</evidence>
<evidence type="ECO:0000256" key="7">
    <source>
        <dbReference type="ARBA" id="ARBA00023180"/>
    </source>
</evidence>
<evidence type="ECO:0000259" key="17">
    <source>
        <dbReference type="Pfam" id="PF22969"/>
    </source>
</evidence>
<feature type="domain" description="NUP210 Ig-like" evidence="19">
    <location>
        <begin position="542"/>
        <end position="627"/>
    </location>
</feature>
<dbReference type="InterPro" id="IPR055098">
    <property type="entry name" value="Ig_NUP210_3rd"/>
</dbReference>
<evidence type="ECO:0000313" key="23">
    <source>
        <dbReference type="Proteomes" id="UP001652625"/>
    </source>
</evidence>
<evidence type="ECO:0000259" key="14">
    <source>
        <dbReference type="Pfam" id="PF22962"/>
    </source>
</evidence>
<dbReference type="SUPFAM" id="SSF49373">
    <property type="entry name" value="Invasin/intimin cell-adhesion fragments"/>
    <property type="match status" value="1"/>
</dbReference>
<evidence type="ECO:0000259" key="21">
    <source>
        <dbReference type="Pfam" id="PF25354"/>
    </source>
</evidence>
<dbReference type="Pfam" id="PF22967">
    <property type="entry name" value="Ig_NUP210_1st"/>
    <property type="match status" value="1"/>
</dbReference>
<evidence type="ECO:0000259" key="12">
    <source>
        <dbReference type="Pfam" id="PF02368"/>
    </source>
</evidence>
<keyword evidence="23" id="KW-1185">Reference proteome</keyword>
<feature type="transmembrane region" description="Helical" evidence="10">
    <location>
        <begin position="1788"/>
        <end position="1810"/>
    </location>
</feature>
<keyword evidence="5 10" id="KW-1133">Transmembrane helix</keyword>
<dbReference type="Pfam" id="PF24935">
    <property type="entry name" value="Ig_NUP210_6th"/>
    <property type="match status" value="1"/>
</dbReference>
<dbReference type="Pfam" id="PF22963">
    <property type="entry name" value="Ig_NUP210_3rd"/>
    <property type="match status" value="1"/>
</dbReference>
<feature type="chain" id="PRO_5046649733" evidence="11">
    <location>
        <begin position="26"/>
        <end position="1868"/>
    </location>
</feature>
<evidence type="ECO:0000256" key="3">
    <source>
        <dbReference type="ARBA" id="ARBA00022692"/>
    </source>
</evidence>
<evidence type="ECO:0000259" key="16">
    <source>
        <dbReference type="Pfam" id="PF22967"/>
    </source>
</evidence>
<protein>
    <submittedName>
        <fullName evidence="24">Nuclear pore membrane glycoprotein 210 isoform X3</fullName>
    </submittedName>
</protein>
<dbReference type="InterPro" id="IPR056898">
    <property type="entry name" value="Ig_NUP210_6th"/>
</dbReference>
<dbReference type="Pfam" id="PF22969">
    <property type="entry name" value="Ig_NUP210_2nd"/>
    <property type="match status" value="1"/>
</dbReference>
<feature type="domain" description="NUP210 Ig-like" evidence="14">
    <location>
        <begin position="648"/>
        <end position="749"/>
    </location>
</feature>
<dbReference type="Pfam" id="PF24902">
    <property type="entry name" value="Ig_NUP210_9th"/>
    <property type="match status" value="1"/>
</dbReference>
<dbReference type="InterPro" id="IPR055096">
    <property type="entry name" value="Ig_NUP210_1st"/>
</dbReference>
<dbReference type="PANTHER" id="PTHR23019">
    <property type="entry name" value="NUCLEAR PORE MEMBRANE GLYCOPROTEIN GP210-RELATED"/>
    <property type="match status" value="1"/>
</dbReference>
<feature type="domain" description="NUP210 Ig-like" evidence="18">
    <location>
        <begin position="896"/>
        <end position="969"/>
    </location>
</feature>
<feature type="domain" description="NUP210 Ig-like" evidence="22">
    <location>
        <begin position="1164"/>
        <end position="1278"/>
    </location>
</feature>
<accession>A0ABM4DGN0</accession>
<dbReference type="InterPro" id="IPR056897">
    <property type="entry name" value="Ig_NUP210_4th"/>
</dbReference>
<dbReference type="InterPro" id="IPR045197">
    <property type="entry name" value="NUP210-like"/>
</dbReference>
<evidence type="ECO:0000256" key="5">
    <source>
        <dbReference type="ARBA" id="ARBA00022989"/>
    </source>
</evidence>
<dbReference type="RefSeq" id="XP_065673612.1">
    <property type="nucleotide sequence ID" value="XM_065817540.1"/>
</dbReference>
<dbReference type="Pfam" id="PF24991">
    <property type="entry name" value="Ig_NUP210_4th"/>
    <property type="match status" value="1"/>
</dbReference>
<evidence type="ECO:0000256" key="9">
    <source>
        <dbReference type="SAM" id="MobiDB-lite"/>
    </source>
</evidence>
<dbReference type="Pfam" id="PF02368">
    <property type="entry name" value="Big_2"/>
    <property type="match status" value="1"/>
</dbReference>
<sequence length="1868" mass="208511">MACLMAGRWILISFILTNLQNFVFSQHENTLNVPQILLPYATKESKPTTFILKAYKGCFRWTSTKPNIASVLSINDKINTSTPEDEDNLCSQSALVTVELKTPNEDSAVILAEENGTGLTLRCNVFVDTIHKIEIATTTRELLLGESPEVFEVYAYDKEGNLFSSLGSQKFEWSFLPASTNQQVDPRLILKFLWFQDSSYDTTKEIYSLEEQHYRGCSALVEGIRTGEAIVSARLSDLEYKNVKPTSVKLTVLDNVVLYPSNVYILVNQVVKFNALQLRRGKKNDIILPSAQYTVQVLDDSVAHLNDKSASVSGMKIGQTKVQLIDNNMLEAYSIRLPTALVHVVDPGKIGFAINPGKLWLLQVGKVYELLVLLFDDDGNSIKITNNTMIESMLSNEYFEVLSKSNNGSYFYVRANMVGKTVMTAKLLGIQQDLKDLIRTKNVYGEQVIEIYDPIVVSPEIVVFPWDPEHGQPYYRFQLTAKGGSGVYSWSSMNKTIVSVNSRGLISTENLIGEILVKARDVRNPLHFGASLIKILQPEEIVFLDTVVEVEVGKILIMPINIFAFSQDKEKFSFTDCRKILLKTTFSDPSVFKMADTQSENLPSQGCTTISLEALKVGYSTVTTSYVYADVVLRAVVVVASYYPIKIVDPIETAVVVIGSTKRIVATGGPLPWILDPSQYFEVISAEEDEWVSIKEKVPERDLTINYHYFDVKCLQIGEQILNIEVGNKITTKNRFPEKSSASTRFLCSPPATLRLLPSIVFPTIDMKTRTLESCLDEHKRIPVRNNRELRIDVQVYSTNGILFDDFSSLDINWSIDSTDAATLSTKETKFELVLFDFDKKQSGRTHAFQIVTLHSKAVPVVVTATILGYRHSEIQFKAAIATRLPLVLVPEPSLSPNWLTIFAHPSNQVNLKVSGGTNVFIVKSNNPHLAKLNYIPPHSIQVTPNEEGKLIIFLHDACLDAEMPAEARLLLSDVYALQLSVSDKVELDQKITAKCQALDMDGNILNVADISTKLNLQLKFTADILNIENTKKVSGYEAEAIYNITGKSVGITSLTCEAMKSNGNILSSKTNEVQVFSAIELQPKYLKLLVGSQFQVNSAGGPRPNAVTFFSLDNTTVADVSQNGLVYSKVVGKTTLTGMSRGFDNSGKDIVYSQDQTFITVFQIKGFKILLGSHYLVTNSQIGILSVGINDEGPFTFATSQPYLRFHWSISNHKIAVVESVHKDAGVSIAQDNDFRAVIHTFSPGLVTIKLHVEVVKNDFYQVNEHAQLEDEIQIQVIQKLEILYPPNSELLLPHNTKGVIKTNRDPLPITSYSIVNSCNDHHQNLVQVTSGGYMTSFALSGTAVILITVHEDFGYNQTIFVKVEVKPVSTVSLHLLSNFVISNSQRPAFPIGSNILYSVQLHDNIARKFDIATVPLKHRVSRSDIVHVIPNPENATFLLRTISVGEVIMKVWDDDNPSLSDYIRVRVTEGIVPPKVQITLGNVFCFHSNIIVDKGWWSTSSGLLSIDRVTGAVVGVNTGTAMVYYNDDSFSTYAEVTVVQPNSAPFIVDENYLFLSNDMVKYFRISFDNDATNSHSCSENLSIDVQAPFKCNAKWTDSTDNIEEVFSIRSVYKNGQPHCMFSPHALNPALMKSLSKSDRTIVLNVDISDGRHLYSSKPLEVRFAPEVYISPKEIFFSTKNKVEHIEIYGSQSQLSGLKIKNIPSFINVERLATVDPYLYKYELSLKSSIKSDTNTSVTFFSPLSASSSSVLVHVKGDFDNKYTTYSSEIQTSWNHKISEYIQQTNVWVVSYTIILATIILLIVLYHYFIKERYGSAIMPPSYSNSPYIQTSPPPYQYSPTIQTKTPVSYGPTKKSTPQRHLFSVSQ</sequence>
<dbReference type="PANTHER" id="PTHR23019:SF0">
    <property type="entry name" value="NUCLEAR PORE MEMBRANE GLYCOPROTEIN 210"/>
    <property type="match status" value="1"/>
</dbReference>
<dbReference type="InterPro" id="IPR056899">
    <property type="entry name" value="Ig_NUP210_9th"/>
</dbReference>
<feature type="domain" description="NUP210 Ig-like" evidence="16">
    <location>
        <begin position="29"/>
        <end position="128"/>
    </location>
</feature>
<dbReference type="InterPro" id="IPR057586">
    <property type="entry name" value="Ig_NUP210_16th"/>
</dbReference>
<proteinExistence type="inferred from homology"/>
<feature type="domain" description="BIG2" evidence="12">
    <location>
        <begin position="1077"/>
        <end position="1141"/>
    </location>
</feature>
<evidence type="ECO:0000256" key="4">
    <source>
        <dbReference type="ARBA" id="ARBA00022729"/>
    </source>
</evidence>
<dbReference type="InterPro" id="IPR055097">
    <property type="entry name" value="Ig_NUP210_2nd"/>
</dbReference>
<evidence type="ECO:0000259" key="15">
    <source>
        <dbReference type="Pfam" id="PF22963"/>
    </source>
</evidence>
<keyword evidence="3 10" id="KW-0812">Transmembrane</keyword>
<gene>
    <name evidence="24" type="primary">LOC100215893</name>
</gene>
<evidence type="ECO:0000259" key="18">
    <source>
        <dbReference type="Pfam" id="PF24902"/>
    </source>
</evidence>
<organism evidence="23 24">
    <name type="scientific">Hydra vulgaris</name>
    <name type="common">Hydra</name>
    <name type="synonym">Hydra attenuata</name>
    <dbReference type="NCBI Taxonomy" id="6087"/>
    <lineage>
        <taxon>Eukaryota</taxon>
        <taxon>Metazoa</taxon>
        <taxon>Cnidaria</taxon>
        <taxon>Hydrozoa</taxon>
        <taxon>Hydroidolina</taxon>
        <taxon>Anthoathecata</taxon>
        <taxon>Aplanulata</taxon>
        <taxon>Hydridae</taxon>
        <taxon>Hydra</taxon>
    </lineage>
</organism>
<comment type="subcellular location">
    <subcellularLocation>
        <location evidence="1">Nucleus membrane</location>
        <topology evidence="1">Single-pass membrane protein</topology>
    </subcellularLocation>
</comment>
<dbReference type="Pfam" id="PF22962">
    <property type="entry name" value="Ig_NUP210_7th"/>
    <property type="match status" value="1"/>
</dbReference>
<dbReference type="GeneID" id="100215893"/>
<dbReference type="InterPro" id="IPR008964">
    <property type="entry name" value="Invasin/intimin_cell_adhesion"/>
</dbReference>
<feature type="domain" description="NUP210 fourth Ig-like" evidence="20">
    <location>
        <begin position="357"/>
        <end position="432"/>
    </location>
</feature>
<dbReference type="Proteomes" id="UP001652625">
    <property type="component" value="Chromosome 14"/>
</dbReference>
<keyword evidence="7" id="KW-0325">Glycoprotein</keyword>
<dbReference type="InterPro" id="IPR055094">
    <property type="entry name" value="NUP210_Ig15"/>
</dbReference>
<dbReference type="Pfam" id="PF26184">
    <property type="entry name" value="Ig_NUP210_8th"/>
    <property type="match status" value="1"/>
</dbReference>
<evidence type="ECO:0000256" key="10">
    <source>
        <dbReference type="SAM" id="Phobius"/>
    </source>
</evidence>
<dbReference type="InterPro" id="IPR058779">
    <property type="entry name" value="Ig_NUP210_13th"/>
</dbReference>
<evidence type="ECO:0000256" key="8">
    <source>
        <dbReference type="ARBA" id="ARBA00023242"/>
    </source>
</evidence>
<feature type="domain" description="NUP210 Ig-like" evidence="13">
    <location>
        <begin position="1368"/>
        <end position="1469"/>
    </location>
</feature>
<feature type="domain" description="NUP210 Ig-like" evidence="17">
    <location>
        <begin position="137"/>
        <end position="245"/>
    </location>
</feature>
<comment type="similarity">
    <text evidence="2">Belongs to the NUP210 family.</text>
</comment>
<keyword evidence="4 11" id="KW-0732">Signal</keyword>
<evidence type="ECO:0000313" key="24">
    <source>
        <dbReference type="RefSeq" id="XP_065673612.1"/>
    </source>
</evidence>
<dbReference type="Pfam" id="PF25354">
    <property type="entry name" value="Ig_NUP210_16th"/>
    <property type="match status" value="1"/>
</dbReference>
<evidence type="ECO:0000259" key="13">
    <source>
        <dbReference type="Pfam" id="PF22959"/>
    </source>
</evidence>
<evidence type="ECO:0000256" key="11">
    <source>
        <dbReference type="SAM" id="SignalP"/>
    </source>
</evidence>
<evidence type="ECO:0000259" key="19">
    <source>
        <dbReference type="Pfam" id="PF24935"/>
    </source>
</evidence>
<reference evidence="24" key="1">
    <citation type="submission" date="2025-08" db="UniProtKB">
        <authorList>
            <consortium name="RefSeq"/>
        </authorList>
    </citation>
    <scope>IDENTIFICATION</scope>
</reference>
<name>A0ABM4DGN0_HYDVU</name>
<dbReference type="InterPro" id="IPR055099">
    <property type="entry name" value="Ig_NUP210_7th"/>
</dbReference>
<feature type="signal peptide" evidence="11">
    <location>
        <begin position="1"/>
        <end position="25"/>
    </location>
</feature>
<feature type="region of interest" description="Disordered" evidence="9">
    <location>
        <begin position="1848"/>
        <end position="1868"/>
    </location>
</feature>